<sequence>MNLNATVFLFDQAKLLGGSTVEFAGNAAIGLLQKAKFSRKKIPKFEYRDQIQADKIRLIRFTKDPVCDPNISDLVLSLETHTIGPTCPSYVALSYTWGPPKLAAFLTRNQYSDLEKKVLWIDQCRFEVMPNLYDALAHLRELYPPDTLFWADAICINQEDLDEKLQQIRIMDLVYGGAAKTVVWLGKKTHDTARAVSILSRNAEATRRGTLELLQTQGEGQYTEPIFITDTTAFSRFGITPLSHQDWKSLADLFSRRWFGRAWMVQEVALSNQVEILCGDISLDWDALACFASFVCLTHTAMSIPQFYPNNADFLYMSLGLIVTVGLQLVRIWTRKDSSEALELVREIDFMAGLEENGPGSILLKLVFGCFGFIATKRRDKFYAFHGILHAITGFDYTQYPDFTPDYSPSTTEEAVCMQMCKTIIEETGTLNLITLAGEAGYNILFPRLDPLPSWVPDLQPFRQALPLLSPNFRRTRGYDSSGSNILPTMAPVFDSSNPSNLWVYAKKLGTVHAVGNSWEEMSVRNQLKQTFQMLKSLPSIYAPTGQHITEVFWRVLMTDSDGAHRPANDDLRAYFRDWLMYKILKLLLDQVDSFTNWRVDPVENRIKFFQEYAEMEELAINDPTDAIPSETEVQRRLVQIGHPAGGETIHVPRETKTQTLDLWKMSSYRFELFALYFANFKRVFALDSGYLGSGSQELEIGQSVWLLSGCPTPLILREVDGGESFKVVGEAYVHGAMFGEAISAGMRWDKICLV</sequence>
<keyword evidence="3" id="KW-1185">Reference proteome</keyword>
<dbReference type="PANTHER" id="PTHR24148:SF64">
    <property type="entry name" value="HETEROKARYON INCOMPATIBILITY DOMAIN-CONTAINING PROTEIN"/>
    <property type="match status" value="1"/>
</dbReference>
<dbReference type="Pfam" id="PF06985">
    <property type="entry name" value="HET"/>
    <property type="match status" value="1"/>
</dbReference>
<evidence type="ECO:0000313" key="2">
    <source>
        <dbReference type="EMBL" id="RSM02315.1"/>
    </source>
</evidence>
<comment type="caution">
    <text evidence="2">The sequence shown here is derived from an EMBL/GenBank/DDBJ whole genome shotgun (WGS) entry which is preliminary data.</text>
</comment>
<accession>A0A428TJY0</accession>
<dbReference type="Proteomes" id="UP000288429">
    <property type="component" value="Unassembled WGS sequence"/>
</dbReference>
<dbReference type="Pfam" id="PF26639">
    <property type="entry name" value="Het-6_barrel"/>
    <property type="match status" value="1"/>
</dbReference>
<dbReference type="InterPro" id="IPR052895">
    <property type="entry name" value="HetReg/Transcr_Mod"/>
</dbReference>
<dbReference type="AlphaFoldDB" id="A0A428TJY0"/>
<feature type="domain" description="Heterokaryon incompatibility" evidence="1">
    <location>
        <begin position="90"/>
        <end position="267"/>
    </location>
</feature>
<evidence type="ECO:0000313" key="3">
    <source>
        <dbReference type="Proteomes" id="UP000288429"/>
    </source>
</evidence>
<reference evidence="2 3" key="1">
    <citation type="submission" date="2017-06" db="EMBL/GenBank/DDBJ databases">
        <title>Cmopartive genomic analysis of Ambrosia Fusariam Clade fungi.</title>
        <authorList>
            <person name="Stajich J.E."/>
            <person name="Carrillo J."/>
            <person name="Kijimoto T."/>
            <person name="Eskalen A."/>
            <person name="O'Donnell K."/>
            <person name="Kasson M."/>
        </authorList>
    </citation>
    <scope>NUCLEOTIDE SEQUENCE [LARGE SCALE GENOMIC DNA]</scope>
    <source>
        <strain evidence="2 3">NRRL 20438</strain>
    </source>
</reference>
<organism evidence="2 3">
    <name type="scientific">Fusarium ambrosium</name>
    <dbReference type="NCBI Taxonomy" id="131363"/>
    <lineage>
        <taxon>Eukaryota</taxon>
        <taxon>Fungi</taxon>
        <taxon>Dikarya</taxon>
        <taxon>Ascomycota</taxon>
        <taxon>Pezizomycotina</taxon>
        <taxon>Sordariomycetes</taxon>
        <taxon>Hypocreomycetidae</taxon>
        <taxon>Hypocreales</taxon>
        <taxon>Nectriaceae</taxon>
        <taxon>Fusarium</taxon>
        <taxon>Fusarium solani species complex</taxon>
    </lineage>
</organism>
<dbReference type="EMBL" id="NIZV01000177">
    <property type="protein sequence ID" value="RSM02315.1"/>
    <property type="molecule type" value="Genomic_DNA"/>
</dbReference>
<gene>
    <name evidence="2" type="ORF">CDV31_010964</name>
</gene>
<proteinExistence type="predicted"/>
<protein>
    <recommendedName>
        <fullName evidence="1">Heterokaryon incompatibility domain-containing protein</fullName>
    </recommendedName>
</protein>
<name>A0A428TJY0_9HYPO</name>
<dbReference type="PANTHER" id="PTHR24148">
    <property type="entry name" value="ANKYRIN REPEAT DOMAIN-CONTAINING PROTEIN 39 HOMOLOG-RELATED"/>
    <property type="match status" value="1"/>
</dbReference>
<dbReference type="InterPro" id="IPR010730">
    <property type="entry name" value="HET"/>
</dbReference>
<evidence type="ECO:0000259" key="1">
    <source>
        <dbReference type="Pfam" id="PF06985"/>
    </source>
</evidence>